<gene>
    <name evidence="7" type="ORF">HMPREF9440_00611</name>
</gene>
<comment type="caution">
    <text evidence="7">The sequence shown here is derived from an EMBL/GenBank/DDBJ whole genome shotgun (WGS) entry which is preliminary data.</text>
</comment>
<evidence type="ECO:0000313" key="8">
    <source>
        <dbReference type="Proteomes" id="UP000004956"/>
    </source>
</evidence>
<sequence length="598" mass="62700">MKIRFTPIALALMGVSVATAGSAAELTMKPGVYTATVNGHNAPMTVEVTVSEHKIEKIDASKNLETIGVGRKAIEKMTAKILDMQSIGVDAVTGATVTSSAIWSAVKQCLEQAGADMKAVTAKVEKHPSGERTIDADVVIVGGGGAGLAAAVSAHEAGAKKVVVLEKLGYLGGSTNVSEGALNAVDPARQGKQGIEDSTAKFYEQTLKGGHDKGDPELVKYLTENSLSSVEWLEAHGVKFKDEIGTATGALWQRSHYPATPSGNTYIRALEAVIDKTNGAIEVITDAEVNDLIKAEGRIAGVKAKHFGEKLTVSSDAVVITTGGFGANVKLRQEVNTGVWKHVVLDNKIGTTNINKAAQGQGMDLAKKYGAQLIGLDDIQLHPCGTPGTGLMENIRTSGRNRIFVNVDGDRFVNEGAARDVLANAIIKQPKGTYWIVVNKVRYPARDWVDANGATIRDMVALGSVVEADSLDDLAKKTGMDAGKLKVSIDGYNKIVKDGAKDPLGFVANNKADTTLTEGPWYACQKVVTVHHTMGGIKINTKAEVIGTDGKVIPGLYAAGEVTGGIHGSNRLGGNAIADVMLFGRTAGVEAAAFAKSH</sequence>
<dbReference type="OrthoDB" id="8523426at2"/>
<protein>
    <recommendedName>
        <fullName evidence="5">Urocanate reductase</fullName>
        <ecNumber evidence="5">1.3.99.33</ecNumber>
    </recommendedName>
</protein>
<evidence type="ECO:0000256" key="3">
    <source>
        <dbReference type="ARBA" id="ARBA00022827"/>
    </source>
</evidence>
<feature type="chain" id="PRO_5022263672" description="Urocanate reductase" evidence="5">
    <location>
        <begin position="21"/>
        <end position="598"/>
    </location>
</feature>
<dbReference type="GO" id="GO:0010181">
    <property type="term" value="F:FMN binding"/>
    <property type="evidence" value="ECO:0007669"/>
    <property type="project" value="InterPro"/>
</dbReference>
<dbReference type="Proteomes" id="UP000004956">
    <property type="component" value="Unassembled WGS sequence"/>
</dbReference>
<dbReference type="Pfam" id="PF00890">
    <property type="entry name" value="FAD_binding_2"/>
    <property type="match status" value="1"/>
</dbReference>
<keyword evidence="3 5" id="KW-0274">FAD</keyword>
<dbReference type="InterPro" id="IPR050315">
    <property type="entry name" value="FAD-oxidoreductase_2"/>
</dbReference>
<dbReference type="RefSeq" id="WP_008541201.1">
    <property type="nucleotide sequence ID" value="NZ_JH604898.1"/>
</dbReference>
<dbReference type="SMART" id="SM00900">
    <property type="entry name" value="FMN_bind"/>
    <property type="match status" value="1"/>
</dbReference>
<dbReference type="EC" id="1.3.99.33" evidence="5"/>
<comment type="cofactor">
    <cofactor evidence="5">
        <name>FMN</name>
        <dbReference type="ChEBI" id="CHEBI:58210"/>
    </cofactor>
    <text evidence="5">Binds 1 or 2 FMN covalently per subunit.</text>
</comment>
<dbReference type="SUPFAM" id="SSF56425">
    <property type="entry name" value="Succinate dehydrogenase/fumarate reductase flavoprotein, catalytic domain"/>
    <property type="match status" value="1"/>
</dbReference>
<proteinExistence type="inferred from homology"/>
<dbReference type="NCBIfam" id="TIGR01813">
    <property type="entry name" value="flavo_cyto_c"/>
    <property type="match status" value="1"/>
</dbReference>
<dbReference type="Gene3D" id="3.90.1010.20">
    <property type="match status" value="1"/>
</dbReference>
<dbReference type="InterPro" id="IPR007329">
    <property type="entry name" value="FMN-bd"/>
</dbReference>
<dbReference type="EMBL" id="AFBQ01000075">
    <property type="protein sequence ID" value="EHY32002.1"/>
    <property type="molecule type" value="Genomic_DNA"/>
</dbReference>
<evidence type="ECO:0000256" key="4">
    <source>
        <dbReference type="ARBA" id="ARBA00023002"/>
    </source>
</evidence>
<dbReference type="HOGENOM" id="CLU_011398_4_0_4"/>
<evidence type="ECO:0000256" key="5">
    <source>
        <dbReference type="RuleBase" id="RU366062"/>
    </source>
</evidence>
<organism evidence="7 8">
    <name type="scientific">Sutterella parvirubra YIT 11816</name>
    <dbReference type="NCBI Taxonomy" id="762967"/>
    <lineage>
        <taxon>Bacteria</taxon>
        <taxon>Pseudomonadati</taxon>
        <taxon>Pseudomonadota</taxon>
        <taxon>Betaproteobacteria</taxon>
        <taxon>Burkholderiales</taxon>
        <taxon>Sutterellaceae</taxon>
        <taxon>Sutterella</taxon>
    </lineage>
</organism>
<dbReference type="InterPro" id="IPR027477">
    <property type="entry name" value="Succ_DH/fumarate_Rdtase_cat_sf"/>
</dbReference>
<dbReference type="InterPro" id="IPR036188">
    <property type="entry name" value="FAD/NAD-bd_sf"/>
</dbReference>
<evidence type="ECO:0000256" key="2">
    <source>
        <dbReference type="ARBA" id="ARBA00022630"/>
    </source>
</evidence>
<keyword evidence="5" id="KW-0732">Signal</keyword>
<dbReference type="InterPro" id="IPR003953">
    <property type="entry name" value="FAD-dep_OxRdtase_2_FAD-bd"/>
</dbReference>
<keyword evidence="4 5" id="KW-0560">Oxidoreductase</keyword>
<keyword evidence="2 5" id="KW-0285">Flavoprotein</keyword>
<evidence type="ECO:0000259" key="6">
    <source>
        <dbReference type="SMART" id="SM00900"/>
    </source>
</evidence>
<dbReference type="Gene3D" id="3.90.700.10">
    <property type="entry name" value="Succinate dehydrogenase/fumarate reductase flavoprotein, catalytic domain"/>
    <property type="match status" value="1"/>
</dbReference>
<dbReference type="PRINTS" id="PR00368">
    <property type="entry name" value="FADPNR"/>
</dbReference>
<keyword evidence="8" id="KW-1185">Reference proteome</keyword>
<evidence type="ECO:0000313" key="7">
    <source>
        <dbReference type="EMBL" id="EHY32002.1"/>
    </source>
</evidence>
<feature type="domain" description="FMN-binding" evidence="6">
    <location>
        <begin position="39"/>
        <end position="113"/>
    </location>
</feature>
<dbReference type="Pfam" id="PF04205">
    <property type="entry name" value="FMN_bind"/>
    <property type="match status" value="1"/>
</dbReference>
<feature type="signal peptide" evidence="5">
    <location>
        <begin position="1"/>
        <end position="20"/>
    </location>
</feature>
<evidence type="ECO:0000256" key="1">
    <source>
        <dbReference type="ARBA" id="ARBA00008040"/>
    </source>
</evidence>
<comment type="cofactor">
    <cofactor evidence="5">
        <name>FAD</name>
        <dbReference type="ChEBI" id="CHEBI:57692"/>
    </cofactor>
    <text evidence="5">Binds 1 FAD per subunit.</text>
</comment>
<accession>H3KD06</accession>
<dbReference type="GO" id="GO:0016020">
    <property type="term" value="C:membrane"/>
    <property type="evidence" value="ECO:0007669"/>
    <property type="project" value="InterPro"/>
</dbReference>
<comment type="similarity">
    <text evidence="1 5">Belongs to the FAD-dependent oxidoreductase 2 family. FRD/SDH subfamily.</text>
</comment>
<dbReference type="PANTHER" id="PTHR43400">
    <property type="entry name" value="FUMARATE REDUCTASE"/>
    <property type="match status" value="1"/>
</dbReference>
<dbReference type="SUPFAM" id="SSF51905">
    <property type="entry name" value="FAD/NAD(P)-binding domain"/>
    <property type="match status" value="1"/>
</dbReference>
<dbReference type="AlphaFoldDB" id="H3KD06"/>
<dbReference type="Gene3D" id="3.50.50.60">
    <property type="entry name" value="FAD/NAD(P)-binding domain"/>
    <property type="match status" value="1"/>
</dbReference>
<reference evidence="7 8" key="1">
    <citation type="submission" date="2011-11" db="EMBL/GenBank/DDBJ databases">
        <authorList>
            <person name="Weinstock G."/>
            <person name="Sodergren E."/>
            <person name="Clifton S."/>
            <person name="Fulton L."/>
            <person name="Fulton B."/>
            <person name="Courtney L."/>
            <person name="Fronick C."/>
            <person name="Harrison M."/>
            <person name="Strong C."/>
            <person name="Farmer C."/>
            <person name="Delahaunty K."/>
            <person name="Markovic C."/>
            <person name="Hall O."/>
            <person name="Minx P."/>
            <person name="Tomlinson C."/>
            <person name="Mitreva M."/>
            <person name="Hou S."/>
            <person name="Chen J."/>
            <person name="Wollam A."/>
            <person name="Pepin K.H."/>
            <person name="Johnson M."/>
            <person name="Bhonagiri V."/>
            <person name="Zhang X."/>
            <person name="Suruliraj S."/>
            <person name="Warren W."/>
            <person name="Chinwalla A."/>
            <person name="Mardis E.R."/>
            <person name="Wilson R.K."/>
        </authorList>
    </citation>
    <scope>NUCLEOTIDE SEQUENCE [LARGE SCALE GENOMIC DNA]</scope>
    <source>
        <strain evidence="7 8">YIT 11816</strain>
    </source>
</reference>
<dbReference type="PATRIC" id="fig|762967.3.peg.498"/>
<dbReference type="GO" id="GO:0016491">
    <property type="term" value="F:oxidoreductase activity"/>
    <property type="evidence" value="ECO:0007669"/>
    <property type="project" value="UniProtKB-KW"/>
</dbReference>
<dbReference type="STRING" id="762967.HMPREF9440_00611"/>
<dbReference type="PANTHER" id="PTHR43400:SF7">
    <property type="entry name" value="FAD-DEPENDENT OXIDOREDUCTASE 2 FAD BINDING DOMAIN-CONTAINING PROTEIN"/>
    <property type="match status" value="1"/>
</dbReference>
<comment type="catalytic activity">
    <reaction evidence="5">
        <text>dihydrourocanate + A = urocanate + AH2</text>
        <dbReference type="Rhea" id="RHEA:36059"/>
        <dbReference type="ChEBI" id="CHEBI:13193"/>
        <dbReference type="ChEBI" id="CHEBI:17499"/>
        <dbReference type="ChEBI" id="CHEBI:27247"/>
        <dbReference type="ChEBI" id="CHEBI:72991"/>
        <dbReference type="EC" id="1.3.99.33"/>
    </reaction>
</comment>
<dbReference type="InterPro" id="IPR010960">
    <property type="entry name" value="Flavocytochrome_c"/>
</dbReference>
<name>H3KD06_9BURK</name>